<dbReference type="EMBL" id="MH684921">
    <property type="protein sequence ID" value="AXN53746.1"/>
    <property type="molecule type" value="Genomic_DNA"/>
</dbReference>
<dbReference type="GO" id="GO:0006351">
    <property type="term" value="P:DNA-templated transcription"/>
    <property type="evidence" value="ECO:0007669"/>
    <property type="project" value="InterPro"/>
</dbReference>
<reference evidence="12 13" key="1">
    <citation type="submission" date="2018-07" db="EMBL/GenBank/DDBJ databases">
        <title>Relating species composition and interactions to biofilm formation in a model drinking water community.</title>
        <authorList>
            <person name="Thompson A."/>
            <person name="English E.L."/>
            <person name="Willsey G."/>
            <person name="Nock A.M."/>
            <person name="Eckstrom K."/>
            <person name="Tighe S.W."/>
            <person name="Bavelock M."/>
            <person name="Cairns B."/>
            <person name="Foote A."/>
            <person name="Schulman H."/>
            <person name="Gupta S."/>
            <person name="Kadouri D."/>
            <person name="Wargo M.J."/>
        </authorList>
    </citation>
    <scope>NUCLEOTIDE SEQUENCE [LARGE SCALE GENOMIC DNA]</scope>
    <source>
        <strain evidence="12">SPS</strain>
    </source>
</reference>
<feature type="region of interest" description="Disordered" evidence="10">
    <location>
        <begin position="1"/>
        <end position="27"/>
    </location>
</feature>
<dbReference type="SUPFAM" id="SSF56672">
    <property type="entry name" value="DNA/RNA polymerases"/>
    <property type="match status" value="1"/>
</dbReference>
<dbReference type="GO" id="GO:0019083">
    <property type="term" value="P:viral transcription"/>
    <property type="evidence" value="ECO:0007669"/>
    <property type="project" value="UniProtKB-KW"/>
</dbReference>
<keyword evidence="7" id="KW-1195">Viral transcription</keyword>
<evidence type="ECO:0000313" key="13">
    <source>
        <dbReference type="Proteomes" id="UP000260554"/>
    </source>
</evidence>
<name>A0A346FDD2_9CAUD</name>
<proteinExistence type="inferred from homology"/>
<evidence type="ECO:0000256" key="5">
    <source>
        <dbReference type="ARBA" id="ARBA00022695"/>
    </source>
</evidence>
<accession>A0A346FDD2</accession>
<comment type="function">
    <text evidence="9">DNA-dependent RNA polymerase catalyzes the transcription of DNA into RNA using the four ribonucleoside triphosphates as substrates.</text>
</comment>
<protein>
    <recommendedName>
        <fullName evidence="2 9">DNA-directed RNA polymerase</fullName>
        <ecNumber evidence="2 9">2.7.7.6</ecNumber>
    </recommendedName>
</protein>
<dbReference type="InterPro" id="IPR037159">
    <property type="entry name" value="RNA_POL_N_sf"/>
</dbReference>
<dbReference type="GO" id="GO:0003899">
    <property type="term" value="F:DNA-directed RNA polymerase activity"/>
    <property type="evidence" value="ECO:0007669"/>
    <property type="project" value="UniProtKB-EC"/>
</dbReference>
<evidence type="ECO:0000256" key="6">
    <source>
        <dbReference type="ARBA" id="ARBA00023163"/>
    </source>
</evidence>
<dbReference type="GO" id="GO:0000428">
    <property type="term" value="C:DNA-directed RNA polymerase complex"/>
    <property type="evidence" value="ECO:0007669"/>
    <property type="project" value="UniProtKB-KW"/>
</dbReference>
<dbReference type="PANTHER" id="PTHR10102:SF0">
    <property type="entry name" value="DNA-DIRECTED RNA POLYMERASE, MITOCHONDRIAL"/>
    <property type="match status" value="1"/>
</dbReference>
<keyword evidence="5 9" id="KW-0548">Nucleotidyltransferase</keyword>
<comment type="similarity">
    <text evidence="1 9">Belongs to the phage and mitochondrial RNA polymerase family.</text>
</comment>
<keyword evidence="13" id="KW-1185">Reference proteome</keyword>
<dbReference type="InterPro" id="IPR043502">
    <property type="entry name" value="DNA/RNA_pol_sf"/>
</dbReference>
<evidence type="ECO:0000259" key="11">
    <source>
        <dbReference type="SMART" id="SM01311"/>
    </source>
</evidence>
<dbReference type="InterPro" id="IPR002092">
    <property type="entry name" value="DNA-dir_Rpol_phage-type"/>
</dbReference>
<evidence type="ECO:0000256" key="8">
    <source>
        <dbReference type="ARBA" id="ARBA00048552"/>
    </source>
</evidence>
<evidence type="ECO:0000256" key="1">
    <source>
        <dbReference type="ARBA" id="ARBA00009493"/>
    </source>
</evidence>
<dbReference type="InterPro" id="IPR046950">
    <property type="entry name" value="DNA-dir_Rpol_C_phage-type"/>
</dbReference>
<evidence type="ECO:0000256" key="7">
    <source>
        <dbReference type="ARBA" id="ARBA00023314"/>
    </source>
</evidence>
<dbReference type="Gene3D" id="1.10.1320.10">
    <property type="entry name" value="DNA-directed RNA polymerase, N-terminal domain"/>
    <property type="match status" value="1"/>
</dbReference>
<keyword evidence="3 9" id="KW-0240">DNA-directed RNA polymerase</keyword>
<dbReference type="PROSITE" id="PS00489">
    <property type="entry name" value="RNA_POL_PHAGE_2"/>
    <property type="match status" value="1"/>
</dbReference>
<evidence type="ECO:0000256" key="2">
    <source>
        <dbReference type="ARBA" id="ARBA00012418"/>
    </source>
</evidence>
<dbReference type="Proteomes" id="UP000260554">
    <property type="component" value="Segment"/>
</dbReference>
<keyword evidence="6 9" id="KW-0804">Transcription</keyword>
<evidence type="ECO:0000256" key="10">
    <source>
        <dbReference type="SAM" id="MobiDB-lite"/>
    </source>
</evidence>
<comment type="catalytic activity">
    <reaction evidence="8 9">
        <text>RNA(n) + a ribonucleoside 5'-triphosphate = RNA(n+1) + diphosphate</text>
        <dbReference type="Rhea" id="RHEA:21248"/>
        <dbReference type="Rhea" id="RHEA-COMP:14527"/>
        <dbReference type="Rhea" id="RHEA-COMP:17342"/>
        <dbReference type="ChEBI" id="CHEBI:33019"/>
        <dbReference type="ChEBI" id="CHEBI:61557"/>
        <dbReference type="ChEBI" id="CHEBI:140395"/>
        <dbReference type="EC" id="2.7.7.6"/>
    </reaction>
</comment>
<evidence type="ECO:0000313" key="12">
    <source>
        <dbReference type="EMBL" id="AXN53746.1"/>
    </source>
</evidence>
<gene>
    <name evidence="12" type="ORF">SPS_35</name>
</gene>
<dbReference type="Gene3D" id="1.10.150.20">
    <property type="entry name" value="5' to 3' exonuclease, C-terminal subdomain"/>
    <property type="match status" value="1"/>
</dbReference>
<feature type="domain" description="DNA-directed RNA polymerase N-terminal" evidence="11">
    <location>
        <begin position="25"/>
        <end position="325"/>
    </location>
</feature>
<dbReference type="PROSITE" id="PS00900">
    <property type="entry name" value="RNA_POL_PHAGE_1"/>
    <property type="match status" value="1"/>
</dbReference>
<dbReference type="GO" id="GO:0003677">
    <property type="term" value="F:DNA binding"/>
    <property type="evidence" value="ECO:0007669"/>
    <property type="project" value="InterPro"/>
</dbReference>
<organism evidence="12 13">
    <name type="scientific">Sphingomonas phage Scott</name>
    <dbReference type="NCBI Taxonomy" id="2282912"/>
    <lineage>
        <taxon>Viruses</taxon>
        <taxon>Duplodnaviria</taxon>
        <taxon>Heunggongvirae</taxon>
        <taxon>Uroviricota</taxon>
        <taxon>Caudoviricetes</taxon>
        <taxon>Autographivirales</taxon>
        <taxon>Autonotataviridae</taxon>
        <taxon>Scottvirus</taxon>
        <taxon>Scottvirus scott</taxon>
    </lineage>
</organism>
<dbReference type="PANTHER" id="PTHR10102">
    <property type="entry name" value="DNA-DIRECTED RNA POLYMERASE, MITOCHONDRIAL"/>
    <property type="match status" value="1"/>
</dbReference>
<evidence type="ECO:0000256" key="4">
    <source>
        <dbReference type="ARBA" id="ARBA00022679"/>
    </source>
</evidence>
<dbReference type="EC" id="2.7.7.6" evidence="2 9"/>
<evidence type="ECO:0000256" key="9">
    <source>
        <dbReference type="RuleBase" id="RU003805"/>
    </source>
</evidence>
<sequence length="862" mass="97166">MTDFSTSIQQAAATTDMNKSKESQLTQEQLEKDMAAFGKARAERMMGRNEDAGSADNNPYAKAIFNRYVMPLADIIRADIKTKKPGRNQAHVTLLEPMDPEAIAFLAVRATLNDLLAGMPSARNGQADASSNPHVSGRDLMTTIGRAVYHELMLSMFSEEAPELFYTLVNDLGRRMSKSERHRLNVFRIKMKEAGVPVPEWGASGTQQIGAYLVDQLSELGMLTVLKSTVPAQNSKAVRNTIDVLLSDDCFELVSQIKEMVAETTPYYLPCIEQPKDWVSIMDGGYHTLDMRRMSPFCIKSQGAWSEVADHDLSRVFAAINALQRVQWQINGKMLDTIRQVAKHFDMDEILSQAEFPAPPQPDWLMDGMKQEDMTPDELEEFKIWKRAKREWYTNMKLRGTKYGRFVTATGVADKFRNFGSIYFVYFADFRGRLYVQTTGVSPQGSDMQKALLRFANGLPLDTLDAERWFCIHGANTWGKDKLALDDRVAYIAKHRDVIMSFAADPIANRGWQDADKPLQFLAWCFEYAEWQTSPNTFVSHLPVGMDGSCNGLQNFSAMLRDEVGGKAVNLMPSPLPNDIYQNVADVTMLLLRKSDPWNVPDADEDDAESQKARRKAELANKHRIMWLNHGITRSLVKRSVMTLPYGSTRFSCADFIVGDYLKEGKAPEFSREEYAAAAQFLSHYVWEAIGQVVVKATDAMDWLQRSTKKMLENDTGCRWVTPDGFPVIQYYQEQDLHRINTKLCGNTKIRVSQDNQDTPSLRQHKNGIAPNFIHSLDANHLRMVTNAAAAEGLDLAMIHDDYGTHAAKAAALYRIIREVFVAMYEQNDPLGALATAYDLTTPPARGSLDLRQVLQSPYFFS</sequence>
<dbReference type="Pfam" id="PF00940">
    <property type="entry name" value="RNA_pol"/>
    <property type="match status" value="1"/>
</dbReference>
<keyword evidence="4 9" id="KW-0808">Transferase</keyword>
<dbReference type="SMART" id="SM01311">
    <property type="entry name" value="RPOL_N"/>
    <property type="match status" value="1"/>
</dbReference>
<dbReference type="Pfam" id="PF14700">
    <property type="entry name" value="RPOL_N"/>
    <property type="match status" value="1"/>
</dbReference>
<evidence type="ECO:0000256" key="3">
    <source>
        <dbReference type="ARBA" id="ARBA00022478"/>
    </source>
</evidence>
<dbReference type="InterPro" id="IPR029262">
    <property type="entry name" value="RPOL_N"/>
</dbReference>
<dbReference type="Gene3D" id="1.10.287.280">
    <property type="match status" value="1"/>
</dbReference>